<accession>A0A1I7ZL22</accession>
<dbReference type="PANTHER" id="PTHR23236">
    <property type="entry name" value="EUKARYOTIC TRANSLATION INITIATION FACTOR 4B/4H"/>
    <property type="match status" value="1"/>
</dbReference>
<comment type="similarity">
    <text evidence="2">Belongs to the RRM RBM34 family.</text>
</comment>
<feature type="compositionally biased region" description="Low complexity" evidence="6">
    <location>
        <begin position="10"/>
        <end position="24"/>
    </location>
</feature>
<feature type="compositionally biased region" description="Polar residues" evidence="6">
    <location>
        <begin position="248"/>
        <end position="261"/>
    </location>
</feature>
<dbReference type="InterPro" id="IPR012677">
    <property type="entry name" value="Nucleotide-bd_a/b_plait_sf"/>
</dbReference>
<dbReference type="InterPro" id="IPR034221">
    <property type="entry name" value="RBM34_RRM2"/>
</dbReference>
<dbReference type="Pfam" id="PF00076">
    <property type="entry name" value="RRM_1"/>
    <property type="match status" value="2"/>
</dbReference>
<evidence type="ECO:0000256" key="1">
    <source>
        <dbReference type="ARBA" id="ARBA00004604"/>
    </source>
</evidence>
<organism evidence="8 9">
    <name type="scientific">Steinernema glaseri</name>
    <dbReference type="NCBI Taxonomy" id="37863"/>
    <lineage>
        <taxon>Eukaryota</taxon>
        <taxon>Metazoa</taxon>
        <taxon>Ecdysozoa</taxon>
        <taxon>Nematoda</taxon>
        <taxon>Chromadorea</taxon>
        <taxon>Rhabditida</taxon>
        <taxon>Tylenchina</taxon>
        <taxon>Panagrolaimomorpha</taxon>
        <taxon>Strongyloidoidea</taxon>
        <taxon>Steinernematidae</taxon>
        <taxon>Steinernema</taxon>
    </lineage>
</organism>
<evidence type="ECO:0000259" key="7">
    <source>
        <dbReference type="PROSITE" id="PS50102"/>
    </source>
</evidence>
<dbReference type="Proteomes" id="UP000095287">
    <property type="component" value="Unplaced"/>
</dbReference>
<keyword evidence="8" id="KW-1185">Reference proteome</keyword>
<evidence type="ECO:0000256" key="2">
    <source>
        <dbReference type="ARBA" id="ARBA00007077"/>
    </source>
</evidence>
<keyword evidence="4" id="KW-0539">Nucleus</keyword>
<feature type="region of interest" description="Disordered" evidence="6">
    <location>
        <begin position="1"/>
        <end position="45"/>
    </location>
</feature>
<dbReference type="AlphaFoldDB" id="A0A1I7ZL22"/>
<dbReference type="GO" id="GO:0003723">
    <property type="term" value="F:RNA binding"/>
    <property type="evidence" value="ECO:0007669"/>
    <property type="project" value="UniProtKB-UniRule"/>
</dbReference>
<dbReference type="InterPro" id="IPR000504">
    <property type="entry name" value="RRM_dom"/>
</dbReference>
<dbReference type="Gene3D" id="3.30.70.330">
    <property type="match status" value="2"/>
</dbReference>
<dbReference type="CDD" id="cd12395">
    <property type="entry name" value="RRM2_RBM34"/>
    <property type="match status" value="1"/>
</dbReference>
<dbReference type="PANTHER" id="PTHR23236:SF25">
    <property type="entry name" value="RNA-BINDING PROTEIN 34"/>
    <property type="match status" value="1"/>
</dbReference>
<dbReference type="PROSITE" id="PS50102">
    <property type="entry name" value="RRM"/>
    <property type="match status" value="2"/>
</dbReference>
<protein>
    <submittedName>
        <fullName evidence="9">RNA-binding protein 34</fullName>
    </submittedName>
</protein>
<feature type="region of interest" description="Disordered" evidence="6">
    <location>
        <begin position="237"/>
        <end position="287"/>
    </location>
</feature>
<evidence type="ECO:0000313" key="8">
    <source>
        <dbReference type="Proteomes" id="UP000095287"/>
    </source>
</evidence>
<feature type="domain" description="RRM" evidence="7">
    <location>
        <begin position="50"/>
        <end position="145"/>
    </location>
</feature>
<reference evidence="9" key="1">
    <citation type="submission" date="2016-11" db="UniProtKB">
        <authorList>
            <consortium name="WormBaseParasite"/>
        </authorList>
    </citation>
    <scope>IDENTIFICATION</scope>
</reference>
<evidence type="ECO:0000256" key="3">
    <source>
        <dbReference type="ARBA" id="ARBA00022884"/>
    </source>
</evidence>
<keyword evidence="3 5" id="KW-0694">RNA-binding</keyword>
<evidence type="ECO:0000313" key="9">
    <source>
        <dbReference type="WBParaSite" id="L893_g27500.t1"/>
    </source>
</evidence>
<evidence type="ECO:0000256" key="5">
    <source>
        <dbReference type="PROSITE-ProRule" id="PRU00176"/>
    </source>
</evidence>
<sequence length="287" mass="32258">MKSVGCAQQTTSKKASEKTTTATTVRDRAVQRANRKLRQTAEEEEAENKKTVFVGNVSREVTKRQLHKLFSEAGKIENIRLRGIYPAKETLGKRVAVITNQINENVPTQFYFIRYADEEAAKSAVEMLNARVVKEYPLRVDLCSAKPVYSSKLSVFVGNLPFEAKEEEVRQHFESQEIQPVDFVRIVRDAETGLGKGFGFVCFKDRSLAKKALKLNDTEFCGRKIRVTRTNADGNVKTVKKPKRKNAQAGSSTSRILTSNAKAEKVGKRKPRNVGQRKKSAKKTIMS</sequence>
<dbReference type="SMART" id="SM00360">
    <property type="entry name" value="RRM"/>
    <property type="match status" value="2"/>
</dbReference>
<name>A0A1I7ZL22_9BILA</name>
<feature type="compositionally biased region" description="Basic residues" evidence="6">
    <location>
        <begin position="267"/>
        <end position="287"/>
    </location>
</feature>
<comment type="subcellular location">
    <subcellularLocation>
        <location evidence="1">Nucleus</location>
        <location evidence="1">Nucleolus</location>
    </subcellularLocation>
</comment>
<evidence type="ECO:0000256" key="4">
    <source>
        <dbReference type="ARBA" id="ARBA00023242"/>
    </source>
</evidence>
<dbReference type="WBParaSite" id="L893_g27500.t1">
    <property type="protein sequence ID" value="L893_g27500.t1"/>
    <property type="gene ID" value="L893_g27500"/>
</dbReference>
<proteinExistence type="inferred from homology"/>
<evidence type="ECO:0000256" key="6">
    <source>
        <dbReference type="SAM" id="MobiDB-lite"/>
    </source>
</evidence>
<feature type="domain" description="RRM" evidence="7">
    <location>
        <begin position="153"/>
        <end position="232"/>
    </location>
</feature>
<dbReference type="SUPFAM" id="SSF54928">
    <property type="entry name" value="RNA-binding domain, RBD"/>
    <property type="match status" value="2"/>
</dbReference>
<dbReference type="InterPro" id="IPR035979">
    <property type="entry name" value="RBD_domain_sf"/>
</dbReference>